<dbReference type="AlphaFoldDB" id="A0A843TPN6"/>
<comment type="caution">
    <text evidence="1">The sequence shown here is derived from an EMBL/GenBank/DDBJ whole genome shotgun (WGS) entry which is preliminary data.</text>
</comment>
<proteinExistence type="predicted"/>
<sequence>MASPSHPALMGLLQGLSDEIRLLPERLHQSMSSGEAQFEALTTALTMGFNRIEKLICSTSLAQDQAAFGIAAEKCSSTSPSLTHAPTYGHASASIMIAEQGFIVPDPEPILKAYLRYEGCTNAEDF</sequence>
<protein>
    <submittedName>
        <fullName evidence="1">Uncharacterized protein</fullName>
    </submittedName>
</protein>
<evidence type="ECO:0000313" key="2">
    <source>
        <dbReference type="Proteomes" id="UP000652761"/>
    </source>
</evidence>
<keyword evidence="2" id="KW-1185">Reference proteome</keyword>
<gene>
    <name evidence="1" type="ORF">Taro_003748</name>
</gene>
<accession>A0A843TPN6</accession>
<dbReference type="EMBL" id="NMUH01000098">
    <property type="protein sequence ID" value="MQL71434.1"/>
    <property type="molecule type" value="Genomic_DNA"/>
</dbReference>
<organism evidence="1 2">
    <name type="scientific">Colocasia esculenta</name>
    <name type="common">Wild taro</name>
    <name type="synonym">Arum esculentum</name>
    <dbReference type="NCBI Taxonomy" id="4460"/>
    <lineage>
        <taxon>Eukaryota</taxon>
        <taxon>Viridiplantae</taxon>
        <taxon>Streptophyta</taxon>
        <taxon>Embryophyta</taxon>
        <taxon>Tracheophyta</taxon>
        <taxon>Spermatophyta</taxon>
        <taxon>Magnoliopsida</taxon>
        <taxon>Liliopsida</taxon>
        <taxon>Araceae</taxon>
        <taxon>Aroideae</taxon>
        <taxon>Colocasieae</taxon>
        <taxon>Colocasia</taxon>
    </lineage>
</organism>
<reference evidence="1" key="1">
    <citation type="submission" date="2017-07" db="EMBL/GenBank/DDBJ databases">
        <title>Taro Niue Genome Assembly and Annotation.</title>
        <authorList>
            <person name="Atibalentja N."/>
            <person name="Keating K."/>
            <person name="Fields C.J."/>
        </authorList>
    </citation>
    <scope>NUCLEOTIDE SEQUENCE</scope>
    <source>
        <strain evidence="1">Niue_2</strain>
        <tissue evidence="1">Leaf</tissue>
    </source>
</reference>
<evidence type="ECO:0000313" key="1">
    <source>
        <dbReference type="EMBL" id="MQL71434.1"/>
    </source>
</evidence>
<dbReference type="Proteomes" id="UP000652761">
    <property type="component" value="Unassembled WGS sequence"/>
</dbReference>
<feature type="non-terminal residue" evidence="1">
    <location>
        <position position="1"/>
    </location>
</feature>
<name>A0A843TPN6_COLES</name>